<protein>
    <submittedName>
        <fullName evidence="3">Uncharacterized protein</fullName>
    </submittedName>
</protein>
<evidence type="ECO:0000313" key="2">
    <source>
        <dbReference type="Proteomes" id="UP000050795"/>
    </source>
</evidence>
<organism evidence="2 3">
    <name type="scientific">Trichobilharzia regenti</name>
    <name type="common">Nasal bird schistosome</name>
    <dbReference type="NCBI Taxonomy" id="157069"/>
    <lineage>
        <taxon>Eukaryota</taxon>
        <taxon>Metazoa</taxon>
        <taxon>Spiralia</taxon>
        <taxon>Lophotrochozoa</taxon>
        <taxon>Platyhelminthes</taxon>
        <taxon>Trematoda</taxon>
        <taxon>Digenea</taxon>
        <taxon>Strigeidida</taxon>
        <taxon>Schistosomatoidea</taxon>
        <taxon>Schistosomatidae</taxon>
        <taxon>Trichobilharzia</taxon>
    </lineage>
</organism>
<evidence type="ECO:0000256" key="1">
    <source>
        <dbReference type="SAM" id="Phobius"/>
    </source>
</evidence>
<dbReference type="AlphaFoldDB" id="A0AA85J7K6"/>
<reference evidence="3" key="2">
    <citation type="submission" date="2023-11" db="UniProtKB">
        <authorList>
            <consortium name="WormBaseParasite"/>
        </authorList>
    </citation>
    <scope>IDENTIFICATION</scope>
</reference>
<dbReference type="Proteomes" id="UP000050795">
    <property type="component" value="Unassembled WGS sequence"/>
</dbReference>
<proteinExistence type="predicted"/>
<reference evidence="2" key="1">
    <citation type="submission" date="2022-06" db="EMBL/GenBank/DDBJ databases">
        <authorList>
            <person name="Berger JAMES D."/>
            <person name="Berger JAMES D."/>
        </authorList>
    </citation>
    <scope>NUCLEOTIDE SEQUENCE [LARGE SCALE GENOMIC DNA]</scope>
</reference>
<evidence type="ECO:0000313" key="3">
    <source>
        <dbReference type="WBParaSite" id="TREG1_135760.1"/>
    </source>
</evidence>
<keyword evidence="1" id="KW-1133">Transmembrane helix</keyword>
<dbReference type="WBParaSite" id="TREG1_135760.1">
    <property type="protein sequence ID" value="TREG1_135760.1"/>
    <property type="gene ID" value="TREG1_135760"/>
</dbReference>
<accession>A0AA85J7K6</accession>
<sequence>EQSNTTTTTTTTTTTNNNNNNTIHMLNISPYICTTVTLVTIMISLNNIGRTDALKCLVCANCTNNGKSEIKDNCISCRNITRLRNNVLNTLTRECLYATCKESVNTTSPWRNTTNCCKNRDLCNESSRLVFNSNHQITLSLLIVSTLFWLSMN</sequence>
<keyword evidence="2" id="KW-1185">Reference proteome</keyword>
<keyword evidence="1" id="KW-0812">Transmembrane</keyword>
<name>A0AA85J7K6_TRIRE</name>
<feature type="transmembrane region" description="Helical" evidence="1">
    <location>
        <begin position="28"/>
        <end position="45"/>
    </location>
</feature>
<keyword evidence="1" id="KW-0472">Membrane</keyword>